<dbReference type="EMBL" id="BAAAUV010000031">
    <property type="protein sequence ID" value="GAA3236835.1"/>
    <property type="molecule type" value="Genomic_DNA"/>
</dbReference>
<dbReference type="InterPro" id="IPR000182">
    <property type="entry name" value="GNAT_dom"/>
</dbReference>
<accession>A0ABP6QLE3</accession>
<keyword evidence="2" id="KW-0012">Acyltransferase</keyword>
<dbReference type="Proteomes" id="UP001501237">
    <property type="component" value="Unassembled WGS sequence"/>
</dbReference>
<dbReference type="RefSeq" id="WP_344837466.1">
    <property type="nucleotide sequence ID" value="NZ_BAAAUV010000031.1"/>
</dbReference>
<dbReference type="PANTHER" id="PTHR43792:SF8">
    <property type="entry name" value="[RIBOSOMAL PROTEIN US5]-ALANINE N-ACETYLTRANSFERASE"/>
    <property type="match status" value="1"/>
</dbReference>
<comment type="similarity">
    <text evidence="3">Belongs to the acetyltransferase family. RimJ subfamily.</text>
</comment>
<reference evidence="6" key="1">
    <citation type="journal article" date="2019" name="Int. J. Syst. Evol. Microbiol.">
        <title>The Global Catalogue of Microorganisms (GCM) 10K type strain sequencing project: providing services to taxonomists for standard genome sequencing and annotation.</title>
        <authorList>
            <consortium name="The Broad Institute Genomics Platform"/>
            <consortium name="The Broad Institute Genome Sequencing Center for Infectious Disease"/>
            <person name="Wu L."/>
            <person name="Ma J."/>
        </authorList>
    </citation>
    <scope>NUCLEOTIDE SEQUENCE [LARGE SCALE GENOMIC DNA]</scope>
    <source>
        <strain evidence="6">JCM 9377</strain>
    </source>
</reference>
<evidence type="ECO:0000256" key="2">
    <source>
        <dbReference type="ARBA" id="ARBA00023315"/>
    </source>
</evidence>
<dbReference type="SUPFAM" id="SSF55729">
    <property type="entry name" value="Acyl-CoA N-acyltransferases (Nat)"/>
    <property type="match status" value="1"/>
</dbReference>
<gene>
    <name evidence="5" type="ORF">GCM10010468_71270</name>
</gene>
<dbReference type="Gene3D" id="3.40.630.30">
    <property type="match status" value="1"/>
</dbReference>
<feature type="domain" description="N-acetyltransferase" evidence="4">
    <location>
        <begin position="16"/>
        <end position="171"/>
    </location>
</feature>
<keyword evidence="6" id="KW-1185">Reference proteome</keyword>
<dbReference type="InterPro" id="IPR051531">
    <property type="entry name" value="N-acetyltransferase"/>
</dbReference>
<evidence type="ECO:0000313" key="5">
    <source>
        <dbReference type="EMBL" id="GAA3236835.1"/>
    </source>
</evidence>
<dbReference type="PROSITE" id="PS51186">
    <property type="entry name" value="GNAT"/>
    <property type="match status" value="1"/>
</dbReference>
<dbReference type="Pfam" id="PF13302">
    <property type="entry name" value="Acetyltransf_3"/>
    <property type="match status" value="1"/>
</dbReference>
<evidence type="ECO:0000259" key="4">
    <source>
        <dbReference type="PROSITE" id="PS51186"/>
    </source>
</evidence>
<organism evidence="5 6">
    <name type="scientific">Actinocorallia longicatena</name>
    <dbReference type="NCBI Taxonomy" id="111803"/>
    <lineage>
        <taxon>Bacteria</taxon>
        <taxon>Bacillati</taxon>
        <taxon>Actinomycetota</taxon>
        <taxon>Actinomycetes</taxon>
        <taxon>Streptosporangiales</taxon>
        <taxon>Thermomonosporaceae</taxon>
        <taxon>Actinocorallia</taxon>
    </lineage>
</organism>
<evidence type="ECO:0000256" key="3">
    <source>
        <dbReference type="ARBA" id="ARBA00038502"/>
    </source>
</evidence>
<keyword evidence="1" id="KW-0808">Transferase</keyword>
<evidence type="ECO:0000256" key="1">
    <source>
        <dbReference type="ARBA" id="ARBA00022679"/>
    </source>
</evidence>
<evidence type="ECO:0000313" key="6">
    <source>
        <dbReference type="Proteomes" id="UP001501237"/>
    </source>
</evidence>
<name>A0ABP6QLE3_9ACTN</name>
<sequence length="175" mass="19170">MNATRPICPDDAPALAALLRANRDFLAPWEPIRPDVYFTPEGQRAVIEDDLSRLARGDALPHVILDAAGAPIGRITLSGIVRGAFQSGSLGYWLSAPANGKGHATRAVEHIIALAFSALNLHRIQAETLPHNTRSQRVLERTGFTPYGRAPAYLNIAGTWQDHTLYQLLNPIWHP</sequence>
<dbReference type="PANTHER" id="PTHR43792">
    <property type="entry name" value="GNAT FAMILY, PUTATIVE (AFU_ORTHOLOGUE AFUA_3G00765)-RELATED-RELATED"/>
    <property type="match status" value="1"/>
</dbReference>
<proteinExistence type="inferred from homology"/>
<protein>
    <submittedName>
        <fullName evidence="5">GNAT family N-acetyltransferase</fullName>
    </submittedName>
</protein>
<dbReference type="InterPro" id="IPR016181">
    <property type="entry name" value="Acyl_CoA_acyltransferase"/>
</dbReference>
<comment type="caution">
    <text evidence="5">The sequence shown here is derived from an EMBL/GenBank/DDBJ whole genome shotgun (WGS) entry which is preliminary data.</text>
</comment>